<name>A0A1B2J781_PICPA</name>
<dbReference type="Gene3D" id="1.20.1730.10">
    <property type="entry name" value="Sodium/glucose cotransporter"/>
    <property type="match status" value="1"/>
</dbReference>
<evidence type="ECO:0000256" key="6">
    <source>
        <dbReference type="RuleBase" id="RU362091"/>
    </source>
</evidence>
<dbReference type="GO" id="GO:0015204">
    <property type="term" value="F:urea transmembrane transporter activity"/>
    <property type="evidence" value="ECO:0007669"/>
    <property type="project" value="InterPro"/>
</dbReference>
<comment type="subcellular location">
    <subcellularLocation>
        <location evidence="1">Membrane</location>
        <topology evidence="1">Multi-pass membrane protein</topology>
    </subcellularLocation>
</comment>
<reference evidence="9 10" key="1">
    <citation type="submission" date="2016-02" db="EMBL/GenBank/DDBJ databases">
        <title>Comparative genomic and transcriptomic foundation for Pichia pastoris.</title>
        <authorList>
            <person name="Love K.R."/>
            <person name="Shah K.A."/>
            <person name="Whittaker C.A."/>
            <person name="Wu J."/>
            <person name="Bartlett M.C."/>
            <person name="Ma D."/>
            <person name="Leeson R.L."/>
            <person name="Priest M."/>
            <person name="Young S.K."/>
            <person name="Love J.C."/>
        </authorList>
    </citation>
    <scope>NUCLEOTIDE SEQUENCE [LARGE SCALE GENOMIC DNA]</scope>
    <source>
        <strain evidence="9 10">ATCC 28485</strain>
    </source>
</reference>
<feature type="transmembrane region" description="Helical" evidence="8">
    <location>
        <begin position="138"/>
        <end position="166"/>
    </location>
</feature>
<feature type="transmembrane region" description="Helical" evidence="8">
    <location>
        <begin position="172"/>
        <end position="192"/>
    </location>
</feature>
<feature type="transmembrane region" description="Helical" evidence="8">
    <location>
        <begin position="255"/>
        <end position="273"/>
    </location>
</feature>
<comment type="similarity">
    <text evidence="2 6">Belongs to the sodium:solute symporter (SSF) (TC 2.A.21) family.</text>
</comment>
<sequence>MSEAETTVHLLGKSVGYGVLIGVGAAFAVAVVIATRLIARYLNENNNSTETFMVSNRTVGIGLTTSAIFSSWFWATELLWTVTMTQFYGVSVGFYYYWGLIVPVSIMGILGIEAKRKVPKGHTCLEVVELRYGKAAHILYMCFCLANNLLSCAAMILGAAGAISIIADNLSIVASSLLIPFGVLCYTFSGGLRATFLGDWGHSVIAIIVLLYVNTAALVKIGSIDKLYELIFTGPNEGTIEGNYDGSLMTFRSQGAVFFGIIHLLGDMGLTVLDSSFYQKAFSANLKSGVPSYMIGGVCIMAITWPLGTIIGMATTFLENDPSFPTYPRKMTTFEIESGFGLPYTLKALLGDGACGAILLVIYLACTSTVSAQMISVSSILSFDVYKTYINPQAKNKEMIRASHITVVFFSFFAAGFAIMLHYVGANMTWVGYFYPILICNPVFPMILLFTWDRQTKFAFIASPIIGIGASVGIWLGTAYHYYGEITMETTSRQLPCLWAGLTALFLPLLLTVTFSLFQKEHFDWNVFKKAELIEMEGSEVSSSSEANVVYESGSVSSPTDEPEKRSVDKSENVHLQETELGLSSGDEYDEEEQRLIKRYIKIAYAWCILVVLVTSVVFPMSLYRNWIISLSFFRGYTGLSMFWLYGVFLVIAVYPLYDGRHSLGRIGQGLWRDFRRIFKSKR</sequence>
<evidence type="ECO:0000256" key="3">
    <source>
        <dbReference type="ARBA" id="ARBA00022692"/>
    </source>
</evidence>
<dbReference type="PANTHER" id="PTHR46154">
    <property type="match status" value="1"/>
</dbReference>
<feature type="transmembrane region" description="Helical" evidence="8">
    <location>
        <begin position="58"/>
        <end position="75"/>
    </location>
</feature>
<evidence type="ECO:0000256" key="2">
    <source>
        <dbReference type="ARBA" id="ARBA00006434"/>
    </source>
</evidence>
<feature type="transmembrane region" description="Helical" evidence="8">
    <location>
        <begin position="357"/>
        <end position="381"/>
    </location>
</feature>
<accession>A0A1B2J781</accession>
<evidence type="ECO:0000256" key="8">
    <source>
        <dbReference type="SAM" id="Phobius"/>
    </source>
</evidence>
<dbReference type="PANTHER" id="PTHR46154:SF3">
    <property type="entry name" value="DUR32P"/>
    <property type="match status" value="1"/>
</dbReference>
<feature type="region of interest" description="Disordered" evidence="7">
    <location>
        <begin position="552"/>
        <end position="573"/>
    </location>
</feature>
<dbReference type="GO" id="GO:0005886">
    <property type="term" value="C:plasma membrane"/>
    <property type="evidence" value="ECO:0007669"/>
    <property type="project" value="TreeGrafter"/>
</dbReference>
<feature type="transmembrane region" description="Helical" evidence="8">
    <location>
        <begin position="458"/>
        <end position="478"/>
    </location>
</feature>
<feature type="transmembrane region" description="Helical" evidence="8">
    <location>
        <begin position="402"/>
        <end position="424"/>
    </location>
</feature>
<evidence type="ECO:0000256" key="1">
    <source>
        <dbReference type="ARBA" id="ARBA00004141"/>
    </source>
</evidence>
<feature type="transmembrane region" description="Helical" evidence="8">
    <location>
        <begin position="636"/>
        <end position="658"/>
    </location>
</feature>
<evidence type="ECO:0000313" key="10">
    <source>
        <dbReference type="Proteomes" id="UP000094565"/>
    </source>
</evidence>
<feature type="transmembrane region" description="Helical" evidence="8">
    <location>
        <begin position="15"/>
        <end position="38"/>
    </location>
</feature>
<feature type="transmembrane region" description="Helical" evidence="8">
    <location>
        <begin position="430"/>
        <end position="451"/>
    </location>
</feature>
<feature type="transmembrane region" description="Helical" evidence="8">
    <location>
        <begin position="95"/>
        <end position="112"/>
    </location>
</feature>
<dbReference type="Pfam" id="PF00474">
    <property type="entry name" value="SSF"/>
    <property type="match status" value="1"/>
</dbReference>
<dbReference type="CDD" id="cd11476">
    <property type="entry name" value="SLC5sbd_DUR3"/>
    <property type="match status" value="1"/>
</dbReference>
<dbReference type="AlphaFoldDB" id="A0A1B2J781"/>
<protein>
    <submittedName>
        <fullName evidence="9">BA75_00016T0</fullName>
    </submittedName>
</protein>
<feature type="transmembrane region" description="Helical" evidence="8">
    <location>
        <begin position="204"/>
        <end position="224"/>
    </location>
</feature>
<feature type="transmembrane region" description="Helical" evidence="8">
    <location>
        <begin position="604"/>
        <end position="624"/>
    </location>
</feature>
<feature type="transmembrane region" description="Helical" evidence="8">
    <location>
        <begin position="293"/>
        <end position="318"/>
    </location>
</feature>
<feature type="transmembrane region" description="Helical" evidence="8">
    <location>
        <begin position="498"/>
        <end position="518"/>
    </location>
</feature>
<proteinExistence type="inferred from homology"/>
<dbReference type="Proteomes" id="UP000094565">
    <property type="component" value="Chromosome 1"/>
</dbReference>
<evidence type="ECO:0000256" key="5">
    <source>
        <dbReference type="ARBA" id="ARBA00023136"/>
    </source>
</evidence>
<dbReference type="InterPro" id="IPR001734">
    <property type="entry name" value="Na/solute_symporter"/>
</dbReference>
<dbReference type="OrthoDB" id="6132759at2759"/>
<keyword evidence="5 8" id="KW-0472">Membrane</keyword>
<keyword evidence="10" id="KW-1185">Reference proteome</keyword>
<evidence type="ECO:0000256" key="4">
    <source>
        <dbReference type="ARBA" id="ARBA00022989"/>
    </source>
</evidence>
<dbReference type="InterPro" id="IPR031155">
    <property type="entry name" value="DUR"/>
</dbReference>
<keyword evidence="4 8" id="KW-1133">Transmembrane helix</keyword>
<dbReference type="InterPro" id="IPR038377">
    <property type="entry name" value="Na/Glc_symporter_sf"/>
</dbReference>
<keyword evidence="3 8" id="KW-0812">Transmembrane</keyword>
<dbReference type="PROSITE" id="PS50283">
    <property type="entry name" value="NA_SOLUT_SYMP_3"/>
    <property type="match status" value="1"/>
</dbReference>
<feature type="compositionally biased region" description="Basic and acidic residues" evidence="7">
    <location>
        <begin position="562"/>
        <end position="573"/>
    </location>
</feature>
<organism evidence="9 10">
    <name type="scientific">Komagataella pastoris</name>
    <name type="common">Yeast</name>
    <name type="synonym">Pichia pastoris</name>
    <dbReference type="NCBI Taxonomy" id="4922"/>
    <lineage>
        <taxon>Eukaryota</taxon>
        <taxon>Fungi</taxon>
        <taxon>Dikarya</taxon>
        <taxon>Ascomycota</taxon>
        <taxon>Saccharomycotina</taxon>
        <taxon>Pichiomycetes</taxon>
        <taxon>Pichiales</taxon>
        <taxon>Pichiaceae</taxon>
        <taxon>Komagataella</taxon>
    </lineage>
</organism>
<gene>
    <name evidence="9" type="ORF">ATY40_BA7500016</name>
</gene>
<evidence type="ECO:0000313" key="9">
    <source>
        <dbReference type="EMBL" id="ANZ73839.1"/>
    </source>
</evidence>
<evidence type="ECO:0000256" key="7">
    <source>
        <dbReference type="SAM" id="MobiDB-lite"/>
    </source>
</evidence>
<dbReference type="EMBL" id="CP014584">
    <property type="protein sequence ID" value="ANZ73839.1"/>
    <property type="molecule type" value="Genomic_DNA"/>
</dbReference>